<reference evidence="3" key="2">
    <citation type="submission" date="2015-03" db="UniProtKB">
        <authorList>
            <consortium name="EnsemblPlants"/>
        </authorList>
    </citation>
    <scope>IDENTIFICATION</scope>
</reference>
<feature type="repeat" description="PPR" evidence="2">
    <location>
        <begin position="232"/>
        <end position="266"/>
    </location>
</feature>
<dbReference type="Pfam" id="PF13041">
    <property type="entry name" value="PPR_2"/>
    <property type="match status" value="2"/>
</dbReference>
<organism evidence="3 4">
    <name type="scientific">Brassica oleracea var. oleracea</name>
    <dbReference type="NCBI Taxonomy" id="109376"/>
    <lineage>
        <taxon>Eukaryota</taxon>
        <taxon>Viridiplantae</taxon>
        <taxon>Streptophyta</taxon>
        <taxon>Embryophyta</taxon>
        <taxon>Tracheophyta</taxon>
        <taxon>Spermatophyta</taxon>
        <taxon>Magnoliopsida</taxon>
        <taxon>eudicotyledons</taxon>
        <taxon>Gunneridae</taxon>
        <taxon>Pentapetalae</taxon>
        <taxon>rosids</taxon>
        <taxon>malvids</taxon>
        <taxon>Brassicales</taxon>
        <taxon>Brassicaceae</taxon>
        <taxon>Brassiceae</taxon>
        <taxon>Brassica</taxon>
    </lineage>
</organism>
<proteinExistence type="predicted"/>
<reference evidence="3 4" key="1">
    <citation type="journal article" date="2014" name="Genome Biol.">
        <title>Transcriptome and methylome profiling reveals relics of genome dominance in the mesopolyploid Brassica oleracea.</title>
        <authorList>
            <person name="Parkin I.A."/>
            <person name="Koh C."/>
            <person name="Tang H."/>
            <person name="Robinson S.J."/>
            <person name="Kagale S."/>
            <person name="Clarke W.E."/>
            <person name="Town C.D."/>
            <person name="Nixon J."/>
            <person name="Krishnakumar V."/>
            <person name="Bidwell S.L."/>
            <person name="Denoeud F."/>
            <person name="Belcram H."/>
            <person name="Links M.G."/>
            <person name="Just J."/>
            <person name="Clarke C."/>
            <person name="Bender T."/>
            <person name="Huebert T."/>
            <person name="Mason A.S."/>
            <person name="Pires J.C."/>
            <person name="Barker G."/>
            <person name="Moore J."/>
            <person name="Walley P.G."/>
            <person name="Manoli S."/>
            <person name="Batley J."/>
            <person name="Edwards D."/>
            <person name="Nelson M.N."/>
            <person name="Wang X."/>
            <person name="Paterson A.H."/>
            <person name="King G."/>
            <person name="Bancroft I."/>
            <person name="Chalhoub B."/>
            <person name="Sharpe A.G."/>
        </authorList>
    </citation>
    <scope>NUCLEOTIDE SEQUENCE</scope>
    <source>
        <strain evidence="3 4">cv. TO1000</strain>
    </source>
</reference>
<protein>
    <recommendedName>
        <fullName evidence="5">Pentacotripeptide-repeat region of PRORP domain-containing protein</fullName>
    </recommendedName>
</protein>
<dbReference type="Gene3D" id="1.25.40.10">
    <property type="entry name" value="Tetratricopeptide repeat domain"/>
    <property type="match status" value="3"/>
</dbReference>
<dbReference type="InterPro" id="IPR046960">
    <property type="entry name" value="PPR_At4g14850-like_plant"/>
</dbReference>
<dbReference type="NCBIfam" id="TIGR00756">
    <property type="entry name" value="PPR"/>
    <property type="match status" value="4"/>
</dbReference>
<dbReference type="HOGENOM" id="CLU_002706_0_6_1"/>
<dbReference type="InterPro" id="IPR046848">
    <property type="entry name" value="E_motif"/>
</dbReference>
<dbReference type="Pfam" id="PF20431">
    <property type="entry name" value="E_motif"/>
    <property type="match status" value="1"/>
</dbReference>
<dbReference type="GeneID" id="106332236"/>
<evidence type="ECO:0000313" key="3">
    <source>
        <dbReference type="EnsemblPlants" id="Bo3g021050.1"/>
    </source>
</evidence>
<dbReference type="RefSeq" id="XP_013626166.1">
    <property type="nucleotide sequence ID" value="XM_013770712.1"/>
</dbReference>
<dbReference type="GO" id="GO:0003723">
    <property type="term" value="F:RNA binding"/>
    <property type="evidence" value="ECO:0007669"/>
    <property type="project" value="InterPro"/>
</dbReference>
<keyword evidence="4" id="KW-1185">Reference proteome</keyword>
<dbReference type="AlphaFoldDB" id="A0A0D3B376"/>
<dbReference type="OrthoDB" id="185373at2759"/>
<dbReference type="OMA" id="FTSMRSD"/>
<dbReference type="InterPro" id="IPR002885">
    <property type="entry name" value="PPR_rpt"/>
</dbReference>
<feature type="repeat" description="PPR" evidence="2">
    <location>
        <begin position="333"/>
        <end position="367"/>
    </location>
</feature>
<dbReference type="Proteomes" id="UP000032141">
    <property type="component" value="Chromosome C3"/>
</dbReference>
<dbReference type="PROSITE" id="PS51375">
    <property type="entry name" value="PPR"/>
    <property type="match status" value="3"/>
</dbReference>
<dbReference type="InterPro" id="IPR011990">
    <property type="entry name" value="TPR-like_helical_dom_sf"/>
</dbReference>
<dbReference type="Pfam" id="PF01535">
    <property type="entry name" value="PPR"/>
    <property type="match status" value="4"/>
</dbReference>
<dbReference type="KEGG" id="boe:106332236"/>
<evidence type="ECO:0008006" key="5">
    <source>
        <dbReference type="Google" id="ProtNLM"/>
    </source>
</evidence>
<name>A0A0D3B376_BRAOL</name>
<dbReference type="SUPFAM" id="SSF48452">
    <property type="entry name" value="TPR-like"/>
    <property type="match status" value="1"/>
</dbReference>
<dbReference type="PANTHER" id="PTHR47926:SF432">
    <property type="entry name" value="(WILD MALAYSIAN BANANA) HYPOTHETICAL PROTEIN"/>
    <property type="match status" value="1"/>
</dbReference>
<sequence>MWRRITALSFIPCQLPPPIALHIRRSSTLSDINWFLSSLKIQGTNLKTLKQAHCSMIITGLHRDNLIVAKLMEACSVAGHLQYAYSVLTHQPFPNTYLHNTMIRALSLVDEPNAHSTAVLVYRKFWSLCPKPDTFTFPFVLKIAFRLSDVWFGRQVHSQTVVSGFDSSFHVVTSLIQMYCSCGGLRDARKVFDKMPVRDVTVWNALLAGYGKVGEVDEARRLLETMPCWVRDVVSWTCVISAYAKKGRASEAIEVFQRMVMENVEPDEVTLLAALSACADLGSLELGERICSYVDHRGMKRGVSLSNALIDMYAKSGDIKKALEEFERVSDRNVVTWTSLITGLATHGLGGEALTMFNRMVKAGVEPNSVTFIAVLSACSHVGLVDLGKRFFTSMRSDYGIEPNIEHFGCLIDLLGRAGRLKEAEEVSKTMPFEANAAIWGSLLAASNVHHDLELGERALNQLIKLEPNNSGNYMLLANLYADLGKWEESRMMRKMMKGIGVKKLAGESSIELENRVYRFISGDFSHPHAVKIHELLQEIDLQIQSDEI</sequence>
<dbReference type="PANTHER" id="PTHR47926">
    <property type="entry name" value="PENTATRICOPEPTIDE REPEAT-CONTAINING PROTEIN"/>
    <property type="match status" value="1"/>
</dbReference>
<evidence type="ECO:0000313" key="4">
    <source>
        <dbReference type="Proteomes" id="UP000032141"/>
    </source>
</evidence>
<accession>A0A0D3B376</accession>
<evidence type="ECO:0000256" key="1">
    <source>
        <dbReference type="ARBA" id="ARBA00022737"/>
    </source>
</evidence>
<dbReference type="GO" id="GO:0009451">
    <property type="term" value="P:RNA modification"/>
    <property type="evidence" value="ECO:0007669"/>
    <property type="project" value="InterPro"/>
</dbReference>
<feature type="repeat" description="PPR" evidence="2">
    <location>
        <begin position="199"/>
        <end position="229"/>
    </location>
</feature>
<keyword evidence="1" id="KW-0677">Repeat</keyword>
<dbReference type="eggNOG" id="KOG4197">
    <property type="taxonomic scope" value="Eukaryota"/>
</dbReference>
<dbReference type="FunFam" id="1.25.40.10:FF:000348">
    <property type="entry name" value="Pentatricopeptide repeat-containing protein chloroplastic"/>
    <property type="match status" value="1"/>
</dbReference>
<evidence type="ECO:0000256" key="2">
    <source>
        <dbReference type="PROSITE-ProRule" id="PRU00708"/>
    </source>
</evidence>
<dbReference type="EnsemblPlants" id="Bo3g021050.1">
    <property type="protein sequence ID" value="Bo3g021050.1"/>
    <property type="gene ID" value="Bo3g021050"/>
</dbReference>
<dbReference type="Gramene" id="Bo3g021050.1">
    <property type="protein sequence ID" value="Bo3g021050.1"/>
    <property type="gene ID" value="Bo3g021050"/>
</dbReference>
<dbReference type="FunFam" id="1.25.40.10:FF:000242">
    <property type="entry name" value="Pentatricopeptide repeat-containing protein"/>
    <property type="match status" value="1"/>
</dbReference>